<evidence type="ECO:0000259" key="4">
    <source>
        <dbReference type="PROSITE" id="PS50053"/>
    </source>
</evidence>
<feature type="region of interest" description="Disordered" evidence="2">
    <location>
        <begin position="377"/>
        <end position="449"/>
    </location>
</feature>
<evidence type="ECO:0000256" key="2">
    <source>
        <dbReference type="SAM" id="MobiDB-lite"/>
    </source>
</evidence>
<dbReference type="CDD" id="cd17057">
    <property type="entry name" value="Ubl_TMUB1_like"/>
    <property type="match status" value="1"/>
</dbReference>
<dbReference type="PANTHER" id="PTHR14557:SF5">
    <property type="entry name" value="UBIQUITIN-LIKE DOMAIN-CONTAINING PROTEIN"/>
    <property type="match status" value="1"/>
</dbReference>
<dbReference type="InterPro" id="IPR029071">
    <property type="entry name" value="Ubiquitin-like_domsf"/>
</dbReference>
<reference evidence="5 6" key="1">
    <citation type="submission" date="2020-04" db="EMBL/GenBank/DDBJ databases">
        <authorList>
            <person name="Alioto T."/>
            <person name="Alioto T."/>
            <person name="Gomez Garrido J."/>
        </authorList>
    </citation>
    <scope>NUCLEOTIDE SEQUENCE [LARGE SCALE GENOMIC DNA]</scope>
</reference>
<comment type="caution">
    <text evidence="5">The sequence shown here is derived from an EMBL/GenBank/DDBJ whole genome shotgun (WGS) entry which is preliminary data.</text>
</comment>
<feature type="compositionally biased region" description="Low complexity" evidence="2">
    <location>
        <begin position="432"/>
        <end position="445"/>
    </location>
</feature>
<keyword evidence="6" id="KW-1185">Reference proteome</keyword>
<feature type="region of interest" description="Disordered" evidence="2">
    <location>
        <begin position="651"/>
        <end position="684"/>
    </location>
</feature>
<evidence type="ECO:0000313" key="5">
    <source>
        <dbReference type="EMBL" id="CAB3367027.1"/>
    </source>
</evidence>
<dbReference type="InterPro" id="IPR040352">
    <property type="entry name" value="TMUB1/2"/>
</dbReference>
<feature type="region of interest" description="Disordered" evidence="2">
    <location>
        <begin position="564"/>
        <end position="594"/>
    </location>
</feature>
<protein>
    <recommendedName>
        <fullName evidence="4">Ubiquitin-like domain-containing protein</fullName>
    </recommendedName>
</protein>
<dbReference type="Gene3D" id="3.10.20.90">
    <property type="entry name" value="Phosphatidylinositol 3-kinase Catalytic Subunit, Chain A, domain 1"/>
    <property type="match status" value="1"/>
</dbReference>
<keyword evidence="3" id="KW-0472">Membrane</keyword>
<keyword evidence="3" id="KW-1133">Transmembrane helix</keyword>
<dbReference type="Proteomes" id="UP000494165">
    <property type="component" value="Unassembled WGS sequence"/>
</dbReference>
<accession>A0A8S1CBU8</accession>
<evidence type="ECO:0000256" key="1">
    <source>
        <dbReference type="SAM" id="Coils"/>
    </source>
</evidence>
<evidence type="ECO:0000256" key="3">
    <source>
        <dbReference type="SAM" id="Phobius"/>
    </source>
</evidence>
<dbReference type="PANTHER" id="PTHR14557">
    <property type="entry name" value="PROTEIN C7ORF21"/>
    <property type="match status" value="1"/>
</dbReference>
<dbReference type="Pfam" id="PF15294">
    <property type="entry name" value="Leu_zip"/>
    <property type="match status" value="1"/>
</dbReference>
<feature type="compositionally biased region" description="Polar residues" evidence="2">
    <location>
        <begin position="379"/>
        <end position="392"/>
    </location>
</feature>
<dbReference type="InterPro" id="IPR000626">
    <property type="entry name" value="Ubiquitin-like_dom"/>
</dbReference>
<feature type="compositionally biased region" description="Low complexity" evidence="2">
    <location>
        <begin position="393"/>
        <end position="403"/>
    </location>
</feature>
<feature type="compositionally biased region" description="Basic and acidic residues" evidence="2">
    <location>
        <begin position="662"/>
        <end position="676"/>
    </location>
</feature>
<sequence length="684" mass="77826">MSDLGLNIHHTEVIANYMAFTKLQRVQNLRTIDGLFQDVFDSRLLDSSYTVDEVQDILYSLRKLLKGELESGLMDVNHMNVLMLQQLFSQAENWHLKLEINLSELQNRSLLEVVKEIDQNGFAPQENRIIKSDDPNDPVGLLQLEIKKLNRDISNNEDEIEKLKSKLAEQEKEFINFGNARHLDTRKEEKNPEEQKNLVLELQEKIKELEEKIKNADKNQEILVSSEYQDHKSTKEKLQQTQSQLKLAELELERKFKETTAFINLKKLLDSKNEQIKILRKKLENLEEHSGKTDVIEESENDEIRIRRESLPKLAESVCWIVKEEMSLVEGVGDEVTHFFIALIVVGLALIAWWSTNISDTPLVRTVLVLERRRVETASPRNDTQSRTPPNLTSATEAPSSPEEIPEPEAADGVSSSPISNNEEPKEDNEVTPTTTSTESTPQPELRSEVRRRCLDAVENKNSQSNNHISSDDSGDVCIEDEITTGSIRIRLKYLNDEQKLVQGRLAEPLGDFKRRHFNLELSANKLVRLIFNGQVLARDGASLEENGLFDNCVIHCLVHQPRNTSSNNNTSSTESNNSVPREEQQQQNSNEGNRLDRLDLGTLLFVLLSILLGMAWYGRCIYSQYFTNTASVTLIGLTDGTQHAVRESRNFTQDGLAGPKDLPESPRDVNTDFGRRKGPLSKL</sequence>
<dbReference type="SUPFAM" id="SSF54236">
    <property type="entry name" value="Ubiquitin-like"/>
    <property type="match status" value="1"/>
</dbReference>
<name>A0A8S1CBU8_9INSE</name>
<dbReference type="OrthoDB" id="313412at2759"/>
<organism evidence="5 6">
    <name type="scientific">Cloeon dipterum</name>
    <dbReference type="NCBI Taxonomy" id="197152"/>
    <lineage>
        <taxon>Eukaryota</taxon>
        <taxon>Metazoa</taxon>
        <taxon>Ecdysozoa</taxon>
        <taxon>Arthropoda</taxon>
        <taxon>Hexapoda</taxon>
        <taxon>Insecta</taxon>
        <taxon>Pterygota</taxon>
        <taxon>Palaeoptera</taxon>
        <taxon>Ephemeroptera</taxon>
        <taxon>Pisciforma</taxon>
        <taxon>Baetidae</taxon>
        <taxon>Cloeon</taxon>
    </lineage>
</organism>
<feature type="transmembrane region" description="Helical" evidence="3">
    <location>
        <begin position="601"/>
        <end position="619"/>
    </location>
</feature>
<dbReference type="GO" id="GO:0036503">
    <property type="term" value="P:ERAD pathway"/>
    <property type="evidence" value="ECO:0007669"/>
    <property type="project" value="InterPro"/>
</dbReference>
<dbReference type="PROSITE" id="PS50053">
    <property type="entry name" value="UBIQUITIN_2"/>
    <property type="match status" value="1"/>
</dbReference>
<dbReference type="EMBL" id="CADEPI010000028">
    <property type="protein sequence ID" value="CAB3367027.1"/>
    <property type="molecule type" value="Genomic_DNA"/>
</dbReference>
<proteinExistence type="predicted"/>
<feature type="compositionally biased region" description="Low complexity" evidence="2">
    <location>
        <begin position="564"/>
        <end position="579"/>
    </location>
</feature>
<evidence type="ECO:0000313" key="6">
    <source>
        <dbReference type="Proteomes" id="UP000494165"/>
    </source>
</evidence>
<gene>
    <name evidence="5" type="ORF">CLODIP_2_CD07480</name>
</gene>
<feature type="coiled-coil region" evidence="1">
    <location>
        <begin position="139"/>
        <end position="289"/>
    </location>
</feature>
<dbReference type="AlphaFoldDB" id="A0A8S1CBU8"/>
<keyword evidence="3" id="KW-0812">Transmembrane</keyword>
<feature type="domain" description="Ubiquitin-like" evidence="4">
    <location>
        <begin position="488"/>
        <end position="564"/>
    </location>
</feature>
<dbReference type="InterPro" id="IPR026157">
    <property type="entry name" value="LZTFL1"/>
</dbReference>
<keyword evidence="1" id="KW-0175">Coiled coil</keyword>